<reference evidence="2 3" key="1">
    <citation type="submission" date="2014-04" db="EMBL/GenBank/DDBJ databases">
        <title>Evolutionary Origins and Diversification of the Mycorrhizal Mutualists.</title>
        <authorList>
            <consortium name="DOE Joint Genome Institute"/>
            <consortium name="Mycorrhizal Genomics Consortium"/>
            <person name="Kohler A."/>
            <person name="Kuo A."/>
            <person name="Nagy L.G."/>
            <person name="Floudas D."/>
            <person name="Copeland A."/>
            <person name="Barry K.W."/>
            <person name="Cichocki N."/>
            <person name="Veneault-Fourrey C."/>
            <person name="LaButti K."/>
            <person name="Lindquist E.A."/>
            <person name="Lipzen A."/>
            <person name="Lundell T."/>
            <person name="Morin E."/>
            <person name="Murat C."/>
            <person name="Riley R."/>
            <person name="Ohm R."/>
            <person name="Sun H."/>
            <person name="Tunlid A."/>
            <person name="Henrissat B."/>
            <person name="Grigoriev I.V."/>
            <person name="Hibbett D.S."/>
            <person name="Martin F."/>
        </authorList>
    </citation>
    <scope>NUCLEOTIDE SEQUENCE [LARGE SCALE GENOMIC DNA]</scope>
    <source>
        <strain evidence="2 3">Koide BX008</strain>
    </source>
</reference>
<proteinExistence type="predicted"/>
<feature type="region of interest" description="Disordered" evidence="1">
    <location>
        <begin position="1"/>
        <end position="52"/>
    </location>
</feature>
<evidence type="ECO:0000256" key="1">
    <source>
        <dbReference type="SAM" id="MobiDB-lite"/>
    </source>
</evidence>
<organism evidence="2 3">
    <name type="scientific">Amanita muscaria (strain Koide BX008)</name>
    <dbReference type="NCBI Taxonomy" id="946122"/>
    <lineage>
        <taxon>Eukaryota</taxon>
        <taxon>Fungi</taxon>
        <taxon>Dikarya</taxon>
        <taxon>Basidiomycota</taxon>
        <taxon>Agaricomycotina</taxon>
        <taxon>Agaricomycetes</taxon>
        <taxon>Agaricomycetidae</taxon>
        <taxon>Agaricales</taxon>
        <taxon>Pluteineae</taxon>
        <taxon>Amanitaceae</taxon>
        <taxon>Amanita</taxon>
    </lineage>
</organism>
<evidence type="ECO:0000313" key="2">
    <source>
        <dbReference type="EMBL" id="KIL54848.1"/>
    </source>
</evidence>
<dbReference type="EMBL" id="KN818617">
    <property type="protein sequence ID" value="KIL54848.1"/>
    <property type="molecule type" value="Genomic_DNA"/>
</dbReference>
<accession>A0A0C2WFF6</accession>
<dbReference type="InParanoid" id="A0A0C2WFF6"/>
<feature type="compositionally biased region" description="Basic and acidic residues" evidence="1">
    <location>
        <begin position="28"/>
        <end position="39"/>
    </location>
</feature>
<evidence type="ECO:0000313" key="3">
    <source>
        <dbReference type="Proteomes" id="UP000054549"/>
    </source>
</evidence>
<dbReference type="AlphaFoldDB" id="A0A0C2WFF6"/>
<gene>
    <name evidence="2" type="ORF">M378DRAFT_174002</name>
</gene>
<dbReference type="Proteomes" id="UP000054549">
    <property type="component" value="Unassembled WGS sequence"/>
</dbReference>
<protein>
    <submittedName>
        <fullName evidence="2">Uncharacterized protein</fullName>
    </submittedName>
</protein>
<sequence>MRMDKHSPIQASSHSPEGGMEAGVLRPSEYKRYMRNHDPADEDDLSAGDSPSVIIRAGDSGASIVVVVVGRDADADEVGNVVDKDGGRLVAFKSVLGVRGGKELVW</sequence>
<dbReference type="HOGENOM" id="CLU_2222573_0_0_1"/>
<keyword evidence="3" id="KW-1185">Reference proteome</keyword>
<name>A0A0C2WFF6_AMAMK</name>